<comment type="caution">
    <text evidence="1">The sequence shown here is derived from an EMBL/GenBank/DDBJ whole genome shotgun (WGS) entry which is preliminary data.</text>
</comment>
<reference evidence="1 2" key="1">
    <citation type="journal article" date="2016" name="Nat. Commun.">
        <title>Thousands of microbial genomes shed light on interconnected biogeochemical processes in an aquifer system.</title>
        <authorList>
            <person name="Anantharaman K."/>
            <person name="Brown C.T."/>
            <person name="Hug L.A."/>
            <person name="Sharon I."/>
            <person name="Castelle C.J."/>
            <person name="Probst A.J."/>
            <person name="Thomas B.C."/>
            <person name="Singh A."/>
            <person name="Wilkins M.J."/>
            <person name="Karaoz U."/>
            <person name="Brodie E.L."/>
            <person name="Williams K.H."/>
            <person name="Hubbard S.S."/>
            <person name="Banfield J.F."/>
        </authorList>
    </citation>
    <scope>NUCLEOTIDE SEQUENCE [LARGE SCALE GENOMIC DNA]</scope>
</reference>
<dbReference type="EMBL" id="MFIX01000040">
    <property type="protein sequence ID" value="OGG05695.1"/>
    <property type="molecule type" value="Genomic_DNA"/>
</dbReference>
<dbReference type="AlphaFoldDB" id="A0A1F5YZZ7"/>
<dbReference type="Proteomes" id="UP000179129">
    <property type="component" value="Unassembled WGS sequence"/>
</dbReference>
<organism evidence="1 2">
    <name type="scientific">Candidatus Glassbacteria bacterium RIFCSPLOWO2_12_FULL_58_11</name>
    <dbReference type="NCBI Taxonomy" id="1817867"/>
    <lineage>
        <taxon>Bacteria</taxon>
        <taxon>Candidatus Glassiibacteriota</taxon>
    </lineage>
</organism>
<evidence type="ECO:0000313" key="2">
    <source>
        <dbReference type="Proteomes" id="UP000179129"/>
    </source>
</evidence>
<proteinExistence type="predicted"/>
<evidence type="ECO:0000313" key="1">
    <source>
        <dbReference type="EMBL" id="OGG05695.1"/>
    </source>
</evidence>
<sequence>MIARTLSVIDLDPAGYANFSESFAQLSCGHPQAVLWHEEGFPRKMLLDGEVISVPFNRILDARDTAREIYENFSGRARRVVVTDLEGYDRLYAAVNPSPEAGEGKYRFQERMNRQLAASFDERKAIYPLPDMTRGPVAFEQMRAFLTGRFPQVASLIFAVFEEEKLYFSFVARAGFGLVDLVTSFEHWPGLTREVKFSAESLDQTVERVAGELGEVAGALFLGKKDFERLYDGKRHDSLPVSLILSGAAFGYSGLPGVAENTFLKTAALFCYVPVWVP</sequence>
<name>A0A1F5YZZ7_9BACT</name>
<gene>
    <name evidence="1" type="ORF">A3F83_01990</name>
</gene>
<dbReference type="STRING" id="1817867.A3F83_01990"/>
<accession>A0A1F5YZZ7</accession>
<protein>
    <submittedName>
        <fullName evidence="1">Uncharacterized protein</fullName>
    </submittedName>
</protein>